<dbReference type="Pfam" id="PF00239">
    <property type="entry name" value="Resolvase"/>
    <property type="match status" value="1"/>
</dbReference>
<dbReference type="AlphaFoldDB" id="A0A557PFX8"/>
<dbReference type="PROSITE" id="PS51736">
    <property type="entry name" value="RECOMBINASES_3"/>
    <property type="match status" value="1"/>
</dbReference>
<dbReference type="EMBL" id="VMKJ01000002">
    <property type="protein sequence ID" value="TVO39544.1"/>
    <property type="molecule type" value="Genomic_DNA"/>
</dbReference>
<evidence type="ECO:0000313" key="2">
    <source>
        <dbReference type="EMBL" id="TVO39544.1"/>
    </source>
</evidence>
<dbReference type="OrthoDB" id="9797501at2"/>
<dbReference type="Proteomes" id="UP000319828">
    <property type="component" value="Unassembled WGS sequence"/>
</dbReference>
<name>A0A557PFX8_9VIBR</name>
<organism evidence="2 3">
    <name type="scientific">Vibrio algivorus</name>
    <dbReference type="NCBI Taxonomy" id="1667024"/>
    <lineage>
        <taxon>Bacteria</taxon>
        <taxon>Pseudomonadati</taxon>
        <taxon>Pseudomonadota</taxon>
        <taxon>Gammaproteobacteria</taxon>
        <taxon>Vibrionales</taxon>
        <taxon>Vibrionaceae</taxon>
        <taxon>Vibrio</taxon>
    </lineage>
</organism>
<dbReference type="GO" id="GO:0003677">
    <property type="term" value="F:DNA binding"/>
    <property type="evidence" value="ECO:0007669"/>
    <property type="project" value="InterPro"/>
</dbReference>
<dbReference type="InterPro" id="IPR036162">
    <property type="entry name" value="Resolvase-like_N_sf"/>
</dbReference>
<dbReference type="GO" id="GO:0000150">
    <property type="term" value="F:DNA strand exchange activity"/>
    <property type="evidence" value="ECO:0007669"/>
    <property type="project" value="InterPro"/>
</dbReference>
<protein>
    <submittedName>
        <fullName evidence="2">Recombinase family protein</fullName>
    </submittedName>
</protein>
<accession>A0A557PFX8</accession>
<dbReference type="SUPFAM" id="SSF53041">
    <property type="entry name" value="Resolvase-like"/>
    <property type="match status" value="1"/>
</dbReference>
<proteinExistence type="predicted"/>
<evidence type="ECO:0000313" key="3">
    <source>
        <dbReference type="Proteomes" id="UP000319828"/>
    </source>
</evidence>
<gene>
    <name evidence="2" type="ORF">FOF44_02525</name>
</gene>
<dbReference type="Gene3D" id="3.40.50.1390">
    <property type="entry name" value="Resolvase, N-terminal catalytic domain"/>
    <property type="match status" value="1"/>
</dbReference>
<comment type="caution">
    <text evidence="2">The sequence shown here is derived from an EMBL/GenBank/DDBJ whole genome shotgun (WGS) entry which is preliminary data.</text>
</comment>
<sequence>MTQTKIIGYLRVSPKVEDIDNRIDVMTNETQAALYIERGVRGNVALEDRPEFQKAYAQLKAGDTLLIWWMTDISLGFKLAYDVITDLLSNGICVRTYHQNLIFKPNDPSTEAMLRLIKGYEEIETYQRLMAAELGRRKLKGNPSEWQAKFKGRRANHKLHQKIAQLLTSDKTMQAIADETGASISTVKRVKAKLQNKANH</sequence>
<feature type="domain" description="Resolvase/invertase-type recombinase catalytic" evidence="1">
    <location>
        <begin position="5"/>
        <end position="143"/>
    </location>
</feature>
<evidence type="ECO:0000259" key="1">
    <source>
        <dbReference type="PROSITE" id="PS51736"/>
    </source>
</evidence>
<dbReference type="InterPro" id="IPR038116">
    <property type="entry name" value="TrpR-like_sf"/>
</dbReference>
<dbReference type="Gene3D" id="1.10.1270.10">
    <property type="entry name" value="TrpR-like"/>
    <property type="match status" value="1"/>
</dbReference>
<dbReference type="RefSeq" id="WP_144387420.1">
    <property type="nucleotide sequence ID" value="NZ_CANNCB010000001.1"/>
</dbReference>
<reference evidence="2 3" key="1">
    <citation type="submission" date="2019-07" db="EMBL/GenBank/DDBJ databases">
        <title>The draft genome sequence of Vibrio algivorus M1486.</title>
        <authorList>
            <person name="Meng X."/>
        </authorList>
    </citation>
    <scope>NUCLEOTIDE SEQUENCE [LARGE SCALE GENOMIC DNA]</scope>
    <source>
        <strain evidence="2 3">M1486</strain>
    </source>
</reference>
<dbReference type="SMART" id="SM00857">
    <property type="entry name" value="Resolvase"/>
    <property type="match status" value="1"/>
</dbReference>
<dbReference type="InterPro" id="IPR006119">
    <property type="entry name" value="Resolv_N"/>
</dbReference>